<dbReference type="GO" id="GO:0003676">
    <property type="term" value="F:nucleic acid binding"/>
    <property type="evidence" value="ECO:0007669"/>
    <property type="project" value="InterPro"/>
</dbReference>
<name>A0A1Q9CIA8_SYMMI</name>
<proteinExistence type="predicted"/>
<dbReference type="OrthoDB" id="470585at2759"/>
<reference evidence="3 4" key="1">
    <citation type="submission" date="2016-02" db="EMBL/GenBank/DDBJ databases">
        <title>Genome analysis of coral dinoflagellate symbionts highlights evolutionary adaptations to a symbiotic lifestyle.</title>
        <authorList>
            <person name="Aranda M."/>
            <person name="Li Y."/>
            <person name="Liew Y.J."/>
            <person name="Baumgarten S."/>
            <person name="Simakov O."/>
            <person name="Wilson M."/>
            <person name="Piel J."/>
            <person name="Ashoor H."/>
            <person name="Bougouffa S."/>
            <person name="Bajic V.B."/>
            <person name="Ryu T."/>
            <person name="Ravasi T."/>
            <person name="Bayer T."/>
            <person name="Micklem G."/>
            <person name="Kim H."/>
            <person name="Bhak J."/>
            <person name="Lajeunesse T.C."/>
            <person name="Voolstra C.R."/>
        </authorList>
    </citation>
    <scope>NUCLEOTIDE SEQUENCE [LARGE SCALE GENOMIC DNA]</scope>
    <source>
        <strain evidence="3 4">CCMP2467</strain>
    </source>
</reference>
<dbReference type="InterPro" id="IPR036397">
    <property type="entry name" value="RNaseH_sf"/>
</dbReference>
<dbReference type="InterPro" id="IPR001584">
    <property type="entry name" value="Integrase_cat-core"/>
</dbReference>
<dbReference type="InterPro" id="IPR012337">
    <property type="entry name" value="RNaseH-like_sf"/>
</dbReference>
<feature type="region of interest" description="Disordered" evidence="1">
    <location>
        <begin position="849"/>
        <end position="901"/>
    </location>
</feature>
<feature type="region of interest" description="Disordered" evidence="1">
    <location>
        <begin position="77"/>
        <end position="98"/>
    </location>
</feature>
<dbReference type="CDD" id="cd09272">
    <property type="entry name" value="RNase_HI_RT_Ty1"/>
    <property type="match status" value="1"/>
</dbReference>
<dbReference type="PANTHER" id="PTHR11439">
    <property type="entry name" value="GAG-POL-RELATED RETROTRANSPOSON"/>
    <property type="match status" value="1"/>
</dbReference>
<dbReference type="Gene3D" id="3.30.420.10">
    <property type="entry name" value="Ribonuclease H-like superfamily/Ribonuclease H"/>
    <property type="match status" value="1"/>
</dbReference>
<dbReference type="Proteomes" id="UP000186817">
    <property type="component" value="Unassembled WGS sequence"/>
</dbReference>
<keyword evidence="4" id="KW-1185">Reference proteome</keyword>
<dbReference type="SUPFAM" id="SSF53098">
    <property type="entry name" value="Ribonuclease H-like"/>
    <property type="match status" value="1"/>
</dbReference>
<feature type="domain" description="Integrase catalytic" evidence="2">
    <location>
        <begin position="597"/>
        <end position="758"/>
    </location>
</feature>
<evidence type="ECO:0000259" key="2">
    <source>
        <dbReference type="PROSITE" id="PS50994"/>
    </source>
</evidence>
<dbReference type="EMBL" id="LSRX01001179">
    <property type="protein sequence ID" value="OLP82587.1"/>
    <property type="molecule type" value="Genomic_DNA"/>
</dbReference>
<evidence type="ECO:0000256" key="1">
    <source>
        <dbReference type="SAM" id="MobiDB-lite"/>
    </source>
</evidence>
<evidence type="ECO:0000313" key="3">
    <source>
        <dbReference type="EMBL" id="OLP82587.1"/>
    </source>
</evidence>
<feature type="compositionally biased region" description="Polar residues" evidence="1">
    <location>
        <begin position="84"/>
        <end position="97"/>
    </location>
</feature>
<protein>
    <submittedName>
        <fullName evidence="3">Copia protein</fullName>
    </submittedName>
</protein>
<organism evidence="3 4">
    <name type="scientific">Symbiodinium microadriaticum</name>
    <name type="common">Dinoflagellate</name>
    <name type="synonym">Zooxanthella microadriatica</name>
    <dbReference type="NCBI Taxonomy" id="2951"/>
    <lineage>
        <taxon>Eukaryota</taxon>
        <taxon>Sar</taxon>
        <taxon>Alveolata</taxon>
        <taxon>Dinophyceae</taxon>
        <taxon>Suessiales</taxon>
        <taxon>Symbiodiniaceae</taxon>
        <taxon>Symbiodinium</taxon>
    </lineage>
</organism>
<dbReference type="PANTHER" id="PTHR11439:SF467">
    <property type="entry name" value="INTEGRASE CATALYTIC DOMAIN-CONTAINING PROTEIN"/>
    <property type="match status" value="1"/>
</dbReference>
<feature type="compositionally biased region" description="Basic and acidic residues" evidence="1">
    <location>
        <begin position="874"/>
        <end position="896"/>
    </location>
</feature>
<comment type="caution">
    <text evidence="3">The sequence shown here is derived from an EMBL/GenBank/DDBJ whole genome shotgun (WGS) entry which is preliminary data.</text>
</comment>
<dbReference type="GO" id="GO:0015074">
    <property type="term" value="P:DNA integration"/>
    <property type="evidence" value="ECO:0007669"/>
    <property type="project" value="InterPro"/>
</dbReference>
<sequence>MDSGIPSGEVLRGNVEANHESVGGLVHGVAAALLQEQVNVPMNEAIHAVVPGEGQIFLNIKGGFLVQKLADDGFLSEGSVDGRGNSQGESTTGSSEVQAEVQRQLGAMMRTQSRQLEEMRKDLLEDFRVRELSNLTWEDLLEDFGARSMRDLSIKVIFEVAEGLHQLQQAQLEKLDKRNADEDLEKGKYSRLSARTAGMLLQAMAETVRAEMVARLYSIFIIFDSGGTTATAVRSLGRKATLRLVNEIEDKKLKELKDLPFPRRLRKRMLDSTRWVIHLPVSRDEEHPKAEEYGPDAVVVNVPGELLTKAYIPLLWGAAAGRIAAIVGSTSATSAASELQTMRMARALALYVVGRLARPTTRTGFFWTTPMTSVEVGSCQLLKEFVKVTGMRESELNLGNFGVPGRKPVIATTNYHLDGLKLRSVAEEGTIEQSAIGWPTTLNLKVARAIRENDFEDKHVASGGSMKAMTPEKWKEHVRAGHYPARRDCLQCVMHGATGHRHTRIEHPSLFCLTVDITGPFRTQGEDPGARGDRAKAAKMKYLLVAKSTIPESYVTGEFEPTGSDPLEEEVGSKDLFDEEDNVPIGGDDRDPGEAIVEEEPFDVEEESEEADTGAGVGPIPLDVEAPKATYLLFAGPLLNDKGPTIASAIQSIVLYLQSLNIPVLRFHSDRAAQLTARPLVQWLHQQAIRTSTSTPGVPQGNGAAESAVKELKLRTRKILSTSGLEKPFWPVAAKAVASIQRARVLRQVPKMITSFGSKVLVKKRRYAASGALIRLEFEERWSEGLYLGLSDQVADGHLVYVGGTFTHTRSVRDKSKLVDAGEHQQDEDQEMLVLEDGQDPPARRLRIHGKSAPRIAAIGSDPDDVGDLSGRGHSPDLEHHEGGPKGRGHSPDHGDLSSGVENSRAVCAPWAAVWNGNLVTERYEDELPSDYEESSPRIAVLEHNPDHESDEGGDQTCDPEVYAQSVLKQALKIDESVVEHLFELLPNQRISRKIDDCENAGLPPKAWASGVYRHGGVLGVRNSTKDYPLATEVVNSFIQEKLGEQACWSTFSIHRNLNVKKHRDSHNARDKDSYLIPISDFKNGGLWVQLKDDEEAEKEDVVILEGERGFVNFQSEEGNKQVIPFDPRRWHETRQWSGNRLVLAVYNVRGLEKFKGLDREIVERLGFQLCQESSTVEAPKICKLLGSEGGEVQEPQQVDVELEPREAVLHIRLTIQEWNVTSARYGPDHYIQGMAERWEQINLEVEDLSSAIPAAIVKDIGRDWAQDTSLYLVDDQGEELHLGSMFGRSTIRVPNFEPGEMSSDWLKVCKIHNAVRDVEEVIVLWVHRRIALRPVESDEPRTDGGNPPVPDMDFRGGIPRLAMMCAREVNDLMKFVEVAEGETSGEEDVRMMKASPASSENIYTPNIENIISKVSPESPLKVTHTVDPREVLPVVEAWVPAMEAELAALDKMAAITRIGAWQDPKRVRCVACGNFSGESAEELGDVYSAGATIDLVRWRSSNGGEMRIVPCVTDENLHKLVEIDSSGKESIVGYILFYVDDTLAVGPPEYVHGFFDWLEATWETSGREVVSKDTTVRFLGLELSMTESGNLKIAQPGYIDELLRKRQVTGFSKVPFMKEWATDEIPENVDTSPELIKEAQQRCGEILWTTQRTRPDAAYAAMMMARLTTRWPERAIQIAKKILCYYNATKDAAFVVEPHQEAKLVLYTDASHSPAGTKSISGSLVLWKGVAICWRAANQSLTALSSAEAELIALSEGAQLLRSVKTTLEDMGIRPEMCELRVDATAAIAVASSGGSWRTRHLRLREHWLSELVNSDGYQLMHQPGLHQLADGLTKQLTSERVWKLMEAWSFFKGNSSEMKKVTINAAPYEEAAAAATNQATVPTTSQESTIATTHTHEGTLGRCIRALIGLGSVAGVLGAESGGSQVYTGVGSDYELWIAVILVMITTVLCWEWSKKTAGGVGKAIKLKMLSSSTGKQKLSKSEGKELLSLLNKGDRSAEQDARLATLIGNCNENSGELQPEPDKSWALQSTTGDRSYKSLVRGAEECAEGLVRLHADGHAKHQDSMETPSGRPANLDVMLANRLK</sequence>
<gene>
    <name evidence="3" type="primary">GIP</name>
    <name evidence="3" type="ORF">AK812_SmicGene36727</name>
</gene>
<dbReference type="PROSITE" id="PS50994">
    <property type="entry name" value="INTEGRASE"/>
    <property type="match status" value="1"/>
</dbReference>
<accession>A0A1Q9CIA8</accession>
<evidence type="ECO:0000313" key="4">
    <source>
        <dbReference type="Proteomes" id="UP000186817"/>
    </source>
</evidence>